<keyword evidence="4 6" id="KW-0975">Bacterial flagellum</keyword>
<accession>A0ABW2L125</accession>
<gene>
    <name evidence="9" type="primary">flgC</name>
    <name evidence="9" type="ORF">ACFQPS_18915</name>
</gene>
<evidence type="ECO:0000313" key="9">
    <source>
        <dbReference type="EMBL" id="MFC7335246.1"/>
    </source>
</evidence>
<comment type="subunit">
    <text evidence="5 6">The basal body constitutes a major portion of the flagellar organelle and consists of four rings (L,P,S, and M) mounted on a central rod. The rod consists of about 26 subunits of FlgG in the distal portion, and FlgB, FlgC and FlgF are thought to build up the proximal portion of the rod with about 6 subunits each.</text>
</comment>
<feature type="domain" description="Flagellar basal body rod protein N-terminal" evidence="7">
    <location>
        <begin position="10"/>
        <end position="36"/>
    </location>
</feature>
<keyword evidence="9" id="KW-0282">Flagellum</keyword>
<evidence type="ECO:0000313" key="10">
    <source>
        <dbReference type="Proteomes" id="UP001596456"/>
    </source>
</evidence>
<evidence type="ECO:0000256" key="2">
    <source>
        <dbReference type="ARBA" id="ARBA00009677"/>
    </source>
</evidence>
<name>A0ABW2L125_9PROT</name>
<keyword evidence="10" id="KW-1185">Reference proteome</keyword>
<dbReference type="PANTHER" id="PTHR30435">
    <property type="entry name" value="FLAGELLAR PROTEIN"/>
    <property type="match status" value="1"/>
</dbReference>
<evidence type="ECO:0000256" key="6">
    <source>
        <dbReference type="RuleBase" id="RU362062"/>
    </source>
</evidence>
<dbReference type="Pfam" id="PF00460">
    <property type="entry name" value="Flg_bb_rod"/>
    <property type="match status" value="1"/>
</dbReference>
<protein>
    <recommendedName>
        <fullName evidence="3 6">Flagellar basal-body rod protein FlgC</fullName>
    </recommendedName>
</protein>
<dbReference type="InterPro" id="IPR006299">
    <property type="entry name" value="FlgC"/>
</dbReference>
<evidence type="ECO:0000256" key="4">
    <source>
        <dbReference type="ARBA" id="ARBA00023143"/>
    </source>
</evidence>
<feature type="domain" description="Flagellar basal-body/hook protein C-terminal" evidence="8">
    <location>
        <begin position="90"/>
        <end position="134"/>
    </location>
</feature>
<dbReference type="PROSITE" id="PS00588">
    <property type="entry name" value="FLAGELLA_BB_ROD"/>
    <property type="match status" value="1"/>
</dbReference>
<dbReference type="EMBL" id="JBHTCM010000028">
    <property type="protein sequence ID" value="MFC7335246.1"/>
    <property type="molecule type" value="Genomic_DNA"/>
</dbReference>
<evidence type="ECO:0000256" key="1">
    <source>
        <dbReference type="ARBA" id="ARBA00004117"/>
    </source>
</evidence>
<evidence type="ECO:0000259" key="7">
    <source>
        <dbReference type="Pfam" id="PF00460"/>
    </source>
</evidence>
<keyword evidence="9" id="KW-0969">Cilium</keyword>
<dbReference type="NCBIfam" id="TIGR01395">
    <property type="entry name" value="FlgC"/>
    <property type="match status" value="1"/>
</dbReference>
<proteinExistence type="inferred from homology"/>
<keyword evidence="9" id="KW-0966">Cell projection</keyword>
<reference evidence="10" key="1">
    <citation type="journal article" date="2019" name="Int. J. Syst. Evol. Microbiol.">
        <title>The Global Catalogue of Microorganisms (GCM) 10K type strain sequencing project: providing services to taxonomists for standard genome sequencing and annotation.</title>
        <authorList>
            <consortium name="The Broad Institute Genomics Platform"/>
            <consortium name="The Broad Institute Genome Sequencing Center for Infectious Disease"/>
            <person name="Wu L."/>
            <person name="Ma J."/>
        </authorList>
    </citation>
    <scope>NUCLEOTIDE SEQUENCE [LARGE SCALE GENOMIC DNA]</scope>
    <source>
        <strain evidence="10">CGMCC 1.16275</strain>
    </source>
</reference>
<comment type="subcellular location">
    <subcellularLocation>
        <location evidence="1 6">Bacterial flagellum basal body</location>
    </subcellularLocation>
</comment>
<organism evidence="9 10">
    <name type="scientific">Rhodocista pekingensis</name>
    <dbReference type="NCBI Taxonomy" id="201185"/>
    <lineage>
        <taxon>Bacteria</taxon>
        <taxon>Pseudomonadati</taxon>
        <taxon>Pseudomonadota</taxon>
        <taxon>Alphaproteobacteria</taxon>
        <taxon>Rhodospirillales</taxon>
        <taxon>Azospirillaceae</taxon>
        <taxon>Rhodocista</taxon>
    </lineage>
</organism>
<comment type="caution">
    <text evidence="9">The sequence shown here is derived from an EMBL/GenBank/DDBJ whole genome shotgun (WGS) entry which is preliminary data.</text>
</comment>
<dbReference type="Pfam" id="PF06429">
    <property type="entry name" value="Flg_bbr_C"/>
    <property type="match status" value="1"/>
</dbReference>
<evidence type="ECO:0000259" key="8">
    <source>
        <dbReference type="Pfam" id="PF06429"/>
    </source>
</evidence>
<evidence type="ECO:0000256" key="3">
    <source>
        <dbReference type="ARBA" id="ARBA00017941"/>
    </source>
</evidence>
<comment type="similarity">
    <text evidence="2">Belongs to the flagella basal body rod proteins family.</text>
</comment>
<dbReference type="RefSeq" id="WP_012565436.1">
    <property type="nucleotide sequence ID" value="NZ_JBHTCM010000028.1"/>
</dbReference>
<dbReference type="PANTHER" id="PTHR30435:SF2">
    <property type="entry name" value="FLAGELLAR BASAL-BODY ROD PROTEIN FLGC"/>
    <property type="match status" value="1"/>
</dbReference>
<dbReference type="InterPro" id="IPR001444">
    <property type="entry name" value="Flag_bb_rod_N"/>
</dbReference>
<dbReference type="InterPro" id="IPR010930">
    <property type="entry name" value="Flg_bb/hook_C_dom"/>
</dbReference>
<sequence length="137" mass="14908">MDPLASSFGIAASGMKAQATRLRVVAENMANASSTGETPGADPYRRKTIVFDSVLDRALRADTVRVKTIGRDSSDFRLSYEPGHPAADAKGYVKLPNVNTLVEMMDMREAGRSYEANLNVLQQARGMLGRTIDMLRG</sequence>
<evidence type="ECO:0000256" key="5">
    <source>
        <dbReference type="ARBA" id="ARBA00025933"/>
    </source>
</evidence>
<dbReference type="InterPro" id="IPR019776">
    <property type="entry name" value="Flagellar_basal_body_rod_CS"/>
</dbReference>
<dbReference type="Proteomes" id="UP001596456">
    <property type="component" value="Unassembled WGS sequence"/>
</dbReference>